<dbReference type="SUPFAM" id="SSF69618">
    <property type="entry name" value="HemD-like"/>
    <property type="match status" value="1"/>
</dbReference>
<protein>
    <submittedName>
        <fullName evidence="2">Uroporphyrinogen-III synthase</fullName>
    </submittedName>
</protein>
<dbReference type="GO" id="GO:0005829">
    <property type="term" value="C:cytosol"/>
    <property type="evidence" value="ECO:0007669"/>
    <property type="project" value="TreeGrafter"/>
</dbReference>
<dbReference type="GO" id="GO:0006780">
    <property type="term" value="P:uroporphyrinogen III biosynthetic process"/>
    <property type="evidence" value="ECO:0007669"/>
    <property type="project" value="InterPro"/>
</dbReference>
<feature type="domain" description="Tetrapyrrole biosynthesis uroporphyrinogen III synthase" evidence="1">
    <location>
        <begin position="36"/>
        <end position="258"/>
    </location>
</feature>
<accession>A0A2P8GCZ9</accession>
<dbReference type="CDD" id="cd06578">
    <property type="entry name" value="HemD"/>
    <property type="match status" value="1"/>
</dbReference>
<evidence type="ECO:0000259" key="1">
    <source>
        <dbReference type="Pfam" id="PF02602"/>
    </source>
</evidence>
<dbReference type="InterPro" id="IPR036108">
    <property type="entry name" value="4pyrrol_syn_uPrphyn_synt_sf"/>
</dbReference>
<dbReference type="RefSeq" id="WP_106602086.1">
    <property type="nucleotide sequence ID" value="NZ_PYGK01000004.1"/>
</dbReference>
<keyword evidence="3" id="KW-1185">Reference proteome</keyword>
<dbReference type="Proteomes" id="UP000240978">
    <property type="component" value="Unassembled WGS sequence"/>
</dbReference>
<sequence length="269" mass="30208">MPSNKRYRILSTKAVDQALITIAAEQHIDIEAKRFISIQPLVTDSLKQRIHQLFQEKATVIFTSVNAVEALHDHYLHPEGKYYYSSWMAFPPNVTDDEVEAYKQGGFFSPGWKVYCLEGATQQALKQHGDGFRHTISGTAANAASLAEEIIKNEEKGPLVFFCGDKRRDELPDLLRQHNIPLEELIVYETTETPAETGQEYDGILFLSPSAVESFFSVNSLPQHTVCFSIGPTTARVLQQYTGNKIITSTSPSMEQLVLSTISYFNNIN</sequence>
<dbReference type="AlphaFoldDB" id="A0A2P8GCZ9"/>
<comment type="caution">
    <text evidence="2">The sequence shown here is derived from an EMBL/GenBank/DDBJ whole genome shotgun (WGS) entry which is preliminary data.</text>
</comment>
<evidence type="ECO:0000313" key="2">
    <source>
        <dbReference type="EMBL" id="PSL31861.1"/>
    </source>
</evidence>
<dbReference type="GO" id="GO:0004852">
    <property type="term" value="F:uroporphyrinogen-III synthase activity"/>
    <property type="evidence" value="ECO:0007669"/>
    <property type="project" value="InterPro"/>
</dbReference>
<proteinExistence type="predicted"/>
<name>A0A2P8GCZ9_9BACT</name>
<organism evidence="2 3">
    <name type="scientific">Chitinophaga ginsengisoli</name>
    <dbReference type="NCBI Taxonomy" id="363837"/>
    <lineage>
        <taxon>Bacteria</taxon>
        <taxon>Pseudomonadati</taxon>
        <taxon>Bacteroidota</taxon>
        <taxon>Chitinophagia</taxon>
        <taxon>Chitinophagales</taxon>
        <taxon>Chitinophagaceae</taxon>
        <taxon>Chitinophaga</taxon>
    </lineage>
</organism>
<evidence type="ECO:0000313" key="3">
    <source>
        <dbReference type="Proteomes" id="UP000240978"/>
    </source>
</evidence>
<dbReference type="OrthoDB" id="1523900at2"/>
<dbReference type="EMBL" id="PYGK01000004">
    <property type="protein sequence ID" value="PSL31861.1"/>
    <property type="molecule type" value="Genomic_DNA"/>
</dbReference>
<gene>
    <name evidence="2" type="ORF">CLV42_104159</name>
</gene>
<reference evidence="2 3" key="1">
    <citation type="submission" date="2018-03" db="EMBL/GenBank/DDBJ databases">
        <title>Genomic Encyclopedia of Archaeal and Bacterial Type Strains, Phase II (KMG-II): from individual species to whole genera.</title>
        <authorList>
            <person name="Goeker M."/>
        </authorList>
    </citation>
    <scope>NUCLEOTIDE SEQUENCE [LARGE SCALE GENOMIC DNA]</scope>
    <source>
        <strain evidence="2 3">DSM 18107</strain>
    </source>
</reference>
<dbReference type="InterPro" id="IPR039793">
    <property type="entry name" value="UROS/Hem4"/>
</dbReference>
<dbReference type="Gene3D" id="3.40.50.10090">
    <property type="match status" value="2"/>
</dbReference>
<dbReference type="PANTHER" id="PTHR12390:SF0">
    <property type="entry name" value="UROPORPHYRINOGEN-III SYNTHASE"/>
    <property type="match status" value="1"/>
</dbReference>
<dbReference type="PANTHER" id="PTHR12390">
    <property type="entry name" value="UROPORPHYRINOGEN III SYNTHASE"/>
    <property type="match status" value="1"/>
</dbReference>
<dbReference type="Pfam" id="PF02602">
    <property type="entry name" value="HEM4"/>
    <property type="match status" value="1"/>
</dbReference>
<dbReference type="InterPro" id="IPR003754">
    <property type="entry name" value="4pyrrol_synth_uPrphyn_synth"/>
</dbReference>